<dbReference type="GO" id="GO:0016491">
    <property type="term" value="F:oxidoreductase activity"/>
    <property type="evidence" value="ECO:0007669"/>
    <property type="project" value="UniProtKB-KW"/>
</dbReference>
<dbReference type="PANTHER" id="PTHR43401:SF5">
    <property type="entry name" value="ALCOHOL DEHYDROGENASE-RELATED"/>
    <property type="match status" value="1"/>
</dbReference>
<dbReference type="InterPro" id="IPR013154">
    <property type="entry name" value="ADH-like_N"/>
</dbReference>
<organism evidence="6 7">
    <name type="scientific">Pelagomonas calceolata</name>
    <dbReference type="NCBI Taxonomy" id="35677"/>
    <lineage>
        <taxon>Eukaryota</taxon>
        <taxon>Sar</taxon>
        <taxon>Stramenopiles</taxon>
        <taxon>Ochrophyta</taxon>
        <taxon>Pelagophyceae</taxon>
        <taxon>Pelagomonadales</taxon>
        <taxon>Pelagomonadaceae</taxon>
        <taxon>Pelagomonas</taxon>
    </lineage>
</organism>
<keyword evidence="3" id="KW-0560">Oxidoreductase</keyword>
<evidence type="ECO:0000256" key="1">
    <source>
        <dbReference type="ARBA" id="ARBA00022723"/>
    </source>
</evidence>
<dbReference type="Gene3D" id="3.90.180.10">
    <property type="entry name" value="Medium-chain alcohol dehydrogenases, catalytic domain"/>
    <property type="match status" value="1"/>
</dbReference>
<dbReference type="SUPFAM" id="SSF51735">
    <property type="entry name" value="NAD(P)-binding Rossmann-fold domains"/>
    <property type="match status" value="1"/>
</dbReference>
<dbReference type="InterPro" id="IPR036291">
    <property type="entry name" value="NAD(P)-bd_dom_sf"/>
</dbReference>
<gene>
    <name evidence="6" type="ORF">PECAL_6P13870</name>
</gene>
<dbReference type="Proteomes" id="UP000789595">
    <property type="component" value="Unassembled WGS sequence"/>
</dbReference>
<dbReference type="AlphaFoldDB" id="A0A8J2T0J2"/>
<dbReference type="SMART" id="SM00829">
    <property type="entry name" value="PKS_ER"/>
    <property type="match status" value="1"/>
</dbReference>
<evidence type="ECO:0000256" key="2">
    <source>
        <dbReference type="ARBA" id="ARBA00022833"/>
    </source>
</evidence>
<dbReference type="GO" id="GO:0008270">
    <property type="term" value="F:zinc ion binding"/>
    <property type="evidence" value="ECO:0007669"/>
    <property type="project" value="InterPro"/>
</dbReference>
<dbReference type="Pfam" id="PF08240">
    <property type="entry name" value="ADH_N"/>
    <property type="match status" value="1"/>
</dbReference>
<dbReference type="InterPro" id="IPR002328">
    <property type="entry name" value="ADH_Zn_CS"/>
</dbReference>
<sequence length="361" mass="37857">MALRMVRSATQHASKTMRAGVYHEFGGPITVEDVPRPIAPPGGVVLEVRATGVCRSDWHGWKGHDGDVIAHGLPFTPGHEVSGVVVERGAGVDLPIGARCAAPFILSCGCCRECDRGRATICERQQQPGFTQPGSFAQYVALPRADRNLRVLPDNVSFESAAALGCRFTTAFRAVVQQGRLQAGETLAVFGCGGLGLSAVMVGAATGARVVAVDPSRAARERALELGASSAVDASEGCREAVWAATGYGADVCVECSGAARAVEDACYSARRGGRVVQAGLPLGDERPEVPMARVAGWELEIYGSHGLASHDLPAILDLVATGRLQPDASIQRRVTLQEGCDAIVEMDSESKPGITMIDKL</sequence>
<comment type="caution">
    <text evidence="6">The sequence shown here is derived from an EMBL/GenBank/DDBJ whole genome shotgun (WGS) entry which is preliminary data.</text>
</comment>
<keyword evidence="2 4" id="KW-0862">Zinc</keyword>
<evidence type="ECO:0000256" key="3">
    <source>
        <dbReference type="ARBA" id="ARBA00023002"/>
    </source>
</evidence>
<evidence type="ECO:0000259" key="5">
    <source>
        <dbReference type="SMART" id="SM00829"/>
    </source>
</evidence>
<protein>
    <recommendedName>
        <fullName evidence="5">Enoyl reductase (ER) domain-containing protein</fullName>
    </recommendedName>
</protein>
<dbReference type="Gene3D" id="3.40.50.720">
    <property type="entry name" value="NAD(P)-binding Rossmann-like Domain"/>
    <property type="match status" value="1"/>
</dbReference>
<comment type="similarity">
    <text evidence="4">Belongs to the zinc-containing alcohol dehydrogenase family.</text>
</comment>
<dbReference type="InterPro" id="IPR011032">
    <property type="entry name" value="GroES-like_sf"/>
</dbReference>
<feature type="domain" description="Enoyl reductase (ER)" evidence="5">
    <location>
        <begin position="26"/>
        <end position="345"/>
    </location>
</feature>
<evidence type="ECO:0000256" key="4">
    <source>
        <dbReference type="RuleBase" id="RU361277"/>
    </source>
</evidence>
<evidence type="ECO:0000313" key="7">
    <source>
        <dbReference type="Proteomes" id="UP000789595"/>
    </source>
</evidence>
<comment type="cofactor">
    <cofactor evidence="4">
        <name>Zn(2+)</name>
        <dbReference type="ChEBI" id="CHEBI:29105"/>
    </cofactor>
</comment>
<proteinExistence type="inferred from homology"/>
<dbReference type="PANTHER" id="PTHR43401">
    <property type="entry name" value="L-THREONINE 3-DEHYDROGENASE"/>
    <property type="match status" value="1"/>
</dbReference>
<dbReference type="OrthoDB" id="256333at2759"/>
<reference evidence="6" key="1">
    <citation type="submission" date="2021-11" db="EMBL/GenBank/DDBJ databases">
        <authorList>
            <consortium name="Genoscope - CEA"/>
            <person name="William W."/>
        </authorList>
    </citation>
    <scope>NUCLEOTIDE SEQUENCE</scope>
</reference>
<dbReference type="SUPFAM" id="SSF50129">
    <property type="entry name" value="GroES-like"/>
    <property type="match status" value="1"/>
</dbReference>
<accession>A0A8J2T0J2</accession>
<dbReference type="EMBL" id="CAKKNE010000006">
    <property type="protein sequence ID" value="CAH0379750.1"/>
    <property type="molecule type" value="Genomic_DNA"/>
</dbReference>
<dbReference type="InterPro" id="IPR020843">
    <property type="entry name" value="ER"/>
</dbReference>
<keyword evidence="7" id="KW-1185">Reference proteome</keyword>
<name>A0A8J2T0J2_9STRA</name>
<dbReference type="InterPro" id="IPR050129">
    <property type="entry name" value="Zn_alcohol_dh"/>
</dbReference>
<evidence type="ECO:0000313" key="6">
    <source>
        <dbReference type="EMBL" id="CAH0379750.1"/>
    </source>
</evidence>
<dbReference type="Pfam" id="PF00107">
    <property type="entry name" value="ADH_zinc_N"/>
    <property type="match status" value="1"/>
</dbReference>
<dbReference type="InterPro" id="IPR013149">
    <property type="entry name" value="ADH-like_C"/>
</dbReference>
<dbReference type="PROSITE" id="PS00059">
    <property type="entry name" value="ADH_ZINC"/>
    <property type="match status" value="1"/>
</dbReference>
<keyword evidence="1 4" id="KW-0479">Metal-binding</keyword>